<dbReference type="InterPro" id="IPR050147">
    <property type="entry name" value="Ser/Thr_Dehydratase"/>
</dbReference>
<dbReference type="Gene3D" id="3.40.50.1100">
    <property type="match status" value="2"/>
</dbReference>
<dbReference type="GO" id="GO:0006565">
    <property type="term" value="P:L-serine catabolic process"/>
    <property type="evidence" value="ECO:0007669"/>
    <property type="project" value="TreeGrafter"/>
</dbReference>
<keyword evidence="6" id="KW-1185">Reference proteome</keyword>
<dbReference type="PANTHER" id="PTHR48078:SF6">
    <property type="entry name" value="L-THREONINE DEHYDRATASE CATABOLIC TDCB"/>
    <property type="match status" value="1"/>
</dbReference>
<name>A0A160T2J9_9CHLR</name>
<dbReference type="EC" id="4.2.3.1" evidence="5"/>
<evidence type="ECO:0000259" key="4">
    <source>
        <dbReference type="Pfam" id="PF00291"/>
    </source>
</evidence>
<dbReference type="AlphaFoldDB" id="A0A160T2J9"/>
<comment type="cofactor">
    <cofactor evidence="1">
        <name>pyridoxal 5'-phosphate</name>
        <dbReference type="ChEBI" id="CHEBI:597326"/>
    </cofactor>
</comment>
<dbReference type="EMBL" id="LN890655">
    <property type="protein sequence ID" value="CUS02690.2"/>
    <property type="molecule type" value="Genomic_DNA"/>
</dbReference>
<dbReference type="Proteomes" id="UP000215027">
    <property type="component" value="Chromosome I"/>
</dbReference>
<dbReference type="PANTHER" id="PTHR48078">
    <property type="entry name" value="THREONINE DEHYDRATASE, MITOCHONDRIAL-RELATED"/>
    <property type="match status" value="1"/>
</dbReference>
<dbReference type="GO" id="GO:0009097">
    <property type="term" value="P:isoleucine biosynthetic process"/>
    <property type="evidence" value="ECO:0007669"/>
    <property type="project" value="TreeGrafter"/>
</dbReference>
<dbReference type="SUPFAM" id="SSF53686">
    <property type="entry name" value="Tryptophan synthase beta subunit-like PLP-dependent enzymes"/>
    <property type="match status" value="1"/>
</dbReference>
<reference evidence="5" key="1">
    <citation type="submission" date="2016-01" db="EMBL/GenBank/DDBJ databases">
        <authorList>
            <person name="Mcilroy J.S."/>
            <person name="Karst M S."/>
            <person name="Albertsen M."/>
        </authorList>
    </citation>
    <scope>NUCLEOTIDE SEQUENCE</scope>
    <source>
        <strain evidence="5">Cfx-K</strain>
    </source>
</reference>
<evidence type="ECO:0000256" key="2">
    <source>
        <dbReference type="ARBA" id="ARBA00022898"/>
    </source>
</evidence>
<dbReference type="RefSeq" id="WP_095042272.1">
    <property type="nucleotide sequence ID" value="NZ_LN890655.1"/>
</dbReference>
<evidence type="ECO:0000256" key="1">
    <source>
        <dbReference type="ARBA" id="ARBA00001933"/>
    </source>
</evidence>
<dbReference type="GO" id="GO:0004794">
    <property type="term" value="F:threonine deaminase activity"/>
    <property type="evidence" value="ECO:0007669"/>
    <property type="project" value="TreeGrafter"/>
</dbReference>
<organism evidence="5 6">
    <name type="scientific">Candidatus Promineifilum breve</name>
    <dbReference type="NCBI Taxonomy" id="1806508"/>
    <lineage>
        <taxon>Bacteria</taxon>
        <taxon>Bacillati</taxon>
        <taxon>Chloroflexota</taxon>
        <taxon>Ardenticatenia</taxon>
        <taxon>Candidatus Promineifilales</taxon>
        <taxon>Candidatus Promineifilaceae</taxon>
        <taxon>Candidatus Promineifilum</taxon>
    </lineage>
</organism>
<keyword evidence="2" id="KW-0663">Pyridoxal phosphate</keyword>
<dbReference type="GO" id="GO:0003941">
    <property type="term" value="F:L-serine ammonia-lyase activity"/>
    <property type="evidence" value="ECO:0007669"/>
    <property type="project" value="TreeGrafter"/>
</dbReference>
<keyword evidence="3 5" id="KW-0456">Lyase</keyword>
<feature type="domain" description="Tryptophan synthase beta chain-like PALP" evidence="4">
    <location>
        <begin position="87"/>
        <end position="388"/>
    </location>
</feature>
<dbReference type="KEGG" id="pbf:CFX0092_A0812"/>
<sequence length="424" mass="44439">MSYLPRATRPAPSLAVAQRSLGDPSLRYPLWPPLLEGCPQTSTADLQYPLVLEYDYAAAPPDFFGRDPFAGIWRWAELLPPLAPGLSMGEGGTPLVAAPHLAEWAGFDGEVYIKDESRNPTGSHKDRLNLCAVSSAVLSGAPGIAVASSGNHGAAAAAYAARAGLPCVLFITEGTEPHLLRMVAAYGAAIVPLPRPLRRVLMAELVHRAGYMPVSSITATHTGHPFGPEGYKTIAWELYRQLGDRLPAAVFVPTAYAELLYGVWLGFKDLQRVAGVGPPPQLIACEPAAGAPLRAALAAGRPVVQVDEAPTAAYSIVVGANSYRGVLAVQESEGEALALTDTEIAAAQTALGREGLWAEFSGAAGAAGLRQAAAAGLRFDGPVVCLMTSSGFKDQGLPAPTLPPVAPTWEAVKRTLHEVYNLSV</sequence>
<accession>A0A160T2J9</accession>
<evidence type="ECO:0000313" key="6">
    <source>
        <dbReference type="Proteomes" id="UP000215027"/>
    </source>
</evidence>
<gene>
    <name evidence="5" type="ORF">CFX0092_A0812</name>
</gene>
<evidence type="ECO:0000256" key="3">
    <source>
        <dbReference type="ARBA" id="ARBA00023239"/>
    </source>
</evidence>
<evidence type="ECO:0000313" key="5">
    <source>
        <dbReference type="EMBL" id="CUS02690.2"/>
    </source>
</evidence>
<dbReference type="OrthoDB" id="9778118at2"/>
<dbReference type="InterPro" id="IPR001926">
    <property type="entry name" value="TrpB-like_PALP"/>
</dbReference>
<dbReference type="Pfam" id="PF00291">
    <property type="entry name" value="PALP"/>
    <property type="match status" value="1"/>
</dbReference>
<dbReference type="InterPro" id="IPR036052">
    <property type="entry name" value="TrpB-like_PALP_sf"/>
</dbReference>
<dbReference type="GO" id="GO:0004795">
    <property type="term" value="F:threonine synthase activity"/>
    <property type="evidence" value="ECO:0007669"/>
    <property type="project" value="UniProtKB-EC"/>
</dbReference>
<protein>
    <submittedName>
        <fullName evidence="5">Threonine synthase</fullName>
        <ecNumber evidence="5">4.2.3.1</ecNumber>
    </submittedName>
</protein>
<proteinExistence type="predicted"/>
<dbReference type="GO" id="GO:0006567">
    <property type="term" value="P:L-threonine catabolic process"/>
    <property type="evidence" value="ECO:0007669"/>
    <property type="project" value="TreeGrafter"/>
</dbReference>